<dbReference type="Proteomes" id="UP000521943">
    <property type="component" value="Unassembled WGS sequence"/>
</dbReference>
<dbReference type="InterPro" id="IPR011419">
    <property type="entry name" value="ATP12_ATP_synth-F1-assembly"/>
</dbReference>
<evidence type="ECO:0000256" key="4">
    <source>
        <dbReference type="ARBA" id="ARBA00023128"/>
    </source>
</evidence>
<dbReference type="AlphaFoldDB" id="A0A8H6IFQ2"/>
<sequence>MLAQKLGRYSCTKAYPSSQWKELALRTCGRARWNSSVAAAEGLPQTDTNKAEVTLRRFWKDVGLDQRGEGYAVTLDKRALKTPSGNTLLLPKSKRLVASLIAAEWDHQETLLKHHALPLTSIASRATDTLTETSARQEVEQSLLKYFETDTVCFFDENSERLARLQKERWVPLIDWARKTFDVEINVSNSVLSPSQPTATKEKLFEAMESLNSWELAALERATLATKSFIIGMAVVKGHLNVEQAALAASAEVDSQIQVWGEVEDTHDVDYQDVRRQLGSAALLLVNEV</sequence>
<evidence type="ECO:0000313" key="6">
    <source>
        <dbReference type="EMBL" id="KAF6764790.1"/>
    </source>
</evidence>
<evidence type="ECO:0000256" key="5">
    <source>
        <dbReference type="ARBA" id="ARBA00023186"/>
    </source>
</evidence>
<name>A0A8H6IFQ2_9AGAR</name>
<evidence type="ECO:0000313" key="7">
    <source>
        <dbReference type="Proteomes" id="UP000521943"/>
    </source>
</evidence>
<dbReference type="PANTHER" id="PTHR21013">
    <property type="entry name" value="ATP SYNTHASE MITOCHONDRIAL F1 COMPLEX ASSEMBLY FACTOR 2/ATP12 PROTEIN, MITOCHONDRIAL PRECURSOR"/>
    <property type="match status" value="1"/>
</dbReference>
<evidence type="ECO:0008006" key="8">
    <source>
        <dbReference type="Google" id="ProtNLM"/>
    </source>
</evidence>
<dbReference type="PANTHER" id="PTHR21013:SF10">
    <property type="entry name" value="ATP SYNTHASE MITOCHONDRIAL F1 COMPLEX ASSEMBLY FACTOR 2"/>
    <property type="match status" value="1"/>
</dbReference>
<dbReference type="OrthoDB" id="5673at2759"/>
<dbReference type="GO" id="GO:0005739">
    <property type="term" value="C:mitochondrion"/>
    <property type="evidence" value="ECO:0007669"/>
    <property type="project" value="UniProtKB-SubCell"/>
</dbReference>
<keyword evidence="4" id="KW-0496">Mitochondrion</keyword>
<dbReference type="SUPFAM" id="SSF160909">
    <property type="entry name" value="ATP12-like"/>
    <property type="match status" value="1"/>
</dbReference>
<protein>
    <recommendedName>
        <fullName evidence="8">ATP synthase mitochondrial F1 complex assembly factor 2</fullName>
    </recommendedName>
</protein>
<evidence type="ECO:0000256" key="1">
    <source>
        <dbReference type="ARBA" id="ARBA00004173"/>
    </source>
</evidence>
<dbReference type="GO" id="GO:0033615">
    <property type="term" value="P:mitochondrial proton-transporting ATP synthase complex assembly"/>
    <property type="evidence" value="ECO:0007669"/>
    <property type="project" value="TreeGrafter"/>
</dbReference>
<dbReference type="Pfam" id="PF07542">
    <property type="entry name" value="ATP12"/>
    <property type="match status" value="1"/>
</dbReference>
<dbReference type="InterPro" id="IPR042272">
    <property type="entry name" value="ATP12_ATP_synth-F1-assembly_N"/>
</dbReference>
<comment type="similarity">
    <text evidence="2">Belongs to the ATP12 family.</text>
</comment>
<gene>
    <name evidence="6" type="ORF">DFP72DRAFT_954467</name>
</gene>
<dbReference type="EMBL" id="JACGCI010000003">
    <property type="protein sequence ID" value="KAF6764790.1"/>
    <property type="molecule type" value="Genomic_DNA"/>
</dbReference>
<dbReference type="Gene3D" id="3.30.2180.10">
    <property type="entry name" value="ATP12-like"/>
    <property type="match status" value="1"/>
</dbReference>
<dbReference type="Gene3D" id="1.10.3580.10">
    <property type="entry name" value="ATP12 ATPase"/>
    <property type="match status" value="1"/>
</dbReference>
<keyword evidence="3" id="KW-0809">Transit peptide</keyword>
<comment type="caution">
    <text evidence="6">The sequence shown here is derived from an EMBL/GenBank/DDBJ whole genome shotgun (WGS) entry which is preliminary data.</text>
</comment>
<accession>A0A8H6IFQ2</accession>
<comment type="subcellular location">
    <subcellularLocation>
        <location evidence="1">Mitochondrion</location>
    </subcellularLocation>
</comment>
<keyword evidence="5" id="KW-0143">Chaperone</keyword>
<evidence type="ECO:0000256" key="2">
    <source>
        <dbReference type="ARBA" id="ARBA00008231"/>
    </source>
</evidence>
<organism evidence="6 7">
    <name type="scientific">Ephemerocybe angulata</name>
    <dbReference type="NCBI Taxonomy" id="980116"/>
    <lineage>
        <taxon>Eukaryota</taxon>
        <taxon>Fungi</taxon>
        <taxon>Dikarya</taxon>
        <taxon>Basidiomycota</taxon>
        <taxon>Agaricomycotina</taxon>
        <taxon>Agaricomycetes</taxon>
        <taxon>Agaricomycetidae</taxon>
        <taxon>Agaricales</taxon>
        <taxon>Agaricineae</taxon>
        <taxon>Psathyrellaceae</taxon>
        <taxon>Ephemerocybe</taxon>
    </lineage>
</organism>
<evidence type="ECO:0000256" key="3">
    <source>
        <dbReference type="ARBA" id="ARBA00022946"/>
    </source>
</evidence>
<reference evidence="6 7" key="1">
    <citation type="submission" date="2020-07" db="EMBL/GenBank/DDBJ databases">
        <title>Comparative genomics of pyrophilous fungi reveals a link between fire events and developmental genes.</title>
        <authorList>
            <consortium name="DOE Joint Genome Institute"/>
            <person name="Steindorff A.S."/>
            <person name="Carver A."/>
            <person name="Calhoun S."/>
            <person name="Stillman K."/>
            <person name="Liu H."/>
            <person name="Lipzen A."/>
            <person name="Pangilinan J."/>
            <person name="Labutti K."/>
            <person name="Bruns T.D."/>
            <person name="Grigoriev I.V."/>
        </authorList>
    </citation>
    <scope>NUCLEOTIDE SEQUENCE [LARGE SCALE GENOMIC DNA]</scope>
    <source>
        <strain evidence="6 7">CBS 144469</strain>
    </source>
</reference>
<keyword evidence="7" id="KW-1185">Reference proteome</keyword>
<dbReference type="InterPro" id="IPR023335">
    <property type="entry name" value="ATP12_ortho_dom_sf"/>
</dbReference>
<proteinExistence type="inferred from homology"/>